<keyword evidence="2" id="KW-1185">Reference proteome</keyword>
<organism evidence="1 2">
    <name type="scientific">Fusarium albosuccineum</name>
    <dbReference type="NCBI Taxonomy" id="1237068"/>
    <lineage>
        <taxon>Eukaryota</taxon>
        <taxon>Fungi</taxon>
        <taxon>Dikarya</taxon>
        <taxon>Ascomycota</taxon>
        <taxon>Pezizomycotina</taxon>
        <taxon>Sordariomycetes</taxon>
        <taxon>Hypocreomycetidae</taxon>
        <taxon>Hypocreales</taxon>
        <taxon>Nectriaceae</taxon>
        <taxon>Fusarium</taxon>
        <taxon>Fusarium decemcellulare species complex</taxon>
    </lineage>
</organism>
<dbReference type="AlphaFoldDB" id="A0A8H4P6Y6"/>
<evidence type="ECO:0000313" key="2">
    <source>
        <dbReference type="Proteomes" id="UP000554235"/>
    </source>
</evidence>
<comment type="caution">
    <text evidence="1">The sequence shown here is derived from an EMBL/GenBank/DDBJ whole genome shotgun (WGS) entry which is preliminary data.</text>
</comment>
<dbReference type="Proteomes" id="UP000554235">
    <property type="component" value="Unassembled WGS sequence"/>
</dbReference>
<reference evidence="1 2" key="1">
    <citation type="submission" date="2020-01" db="EMBL/GenBank/DDBJ databases">
        <title>Identification and distribution of gene clusters putatively required for synthesis of sphingolipid metabolism inhibitors in phylogenetically diverse species of the filamentous fungus Fusarium.</title>
        <authorList>
            <person name="Kim H.-S."/>
            <person name="Busman M."/>
            <person name="Brown D.W."/>
            <person name="Divon H."/>
            <person name="Uhlig S."/>
            <person name="Proctor R.H."/>
        </authorList>
    </citation>
    <scope>NUCLEOTIDE SEQUENCE [LARGE SCALE GENOMIC DNA]</scope>
    <source>
        <strain evidence="1 2">NRRL 20459</strain>
    </source>
</reference>
<dbReference type="EMBL" id="JAADYS010002470">
    <property type="protein sequence ID" value="KAF4458401.1"/>
    <property type="molecule type" value="Genomic_DNA"/>
</dbReference>
<dbReference type="OrthoDB" id="3777249at2759"/>
<proteinExistence type="predicted"/>
<evidence type="ECO:0000313" key="1">
    <source>
        <dbReference type="EMBL" id="KAF4458401.1"/>
    </source>
</evidence>
<accession>A0A8H4P6Y6</accession>
<protein>
    <submittedName>
        <fullName evidence="1">Uncharacterized protein</fullName>
    </submittedName>
</protein>
<sequence>MAPRLADANYEAPDAMIIQYSTLSVLHERYHHIFAISVPENPKNTTLPDRQPTTTVLPETAACPPRHSVASQRKNANICDNATLVGREGKKVCIRTVLSPEADATIVESCENTTDLTQSLWPSSTCSHFPVFAFQIRTVSSSEADATIVESCENTTDLTPLLWPSSTCSHFPVFAFQIRTVLS</sequence>
<name>A0A8H4P6Y6_9HYPO</name>
<gene>
    <name evidence="1" type="ORF">FALBO_14867</name>
</gene>